<protein>
    <submittedName>
        <fullName evidence="1">Uncharacterized protein</fullName>
    </submittedName>
</protein>
<evidence type="ECO:0000313" key="1">
    <source>
        <dbReference type="EMBL" id="KAH7859100.1"/>
    </source>
</evidence>
<accession>A0ACB7YZT3</accession>
<keyword evidence="2" id="KW-1185">Reference proteome</keyword>
<gene>
    <name evidence="1" type="ORF">Vadar_031543</name>
</gene>
<comment type="caution">
    <text evidence="1">The sequence shown here is derived from an EMBL/GenBank/DDBJ whole genome shotgun (WGS) entry which is preliminary data.</text>
</comment>
<dbReference type="Proteomes" id="UP000828048">
    <property type="component" value="Chromosome 3"/>
</dbReference>
<evidence type="ECO:0000313" key="2">
    <source>
        <dbReference type="Proteomes" id="UP000828048"/>
    </source>
</evidence>
<proteinExistence type="predicted"/>
<reference evidence="1 2" key="1">
    <citation type="journal article" date="2021" name="Hortic Res">
        <title>High-quality reference genome and annotation aids understanding of berry development for evergreen blueberry (Vaccinium darrowii).</title>
        <authorList>
            <person name="Yu J."/>
            <person name="Hulse-Kemp A.M."/>
            <person name="Babiker E."/>
            <person name="Staton M."/>
        </authorList>
    </citation>
    <scope>NUCLEOTIDE SEQUENCE [LARGE SCALE GENOMIC DNA]</scope>
    <source>
        <strain evidence="2">cv. NJ 8807/NJ 8810</strain>
        <tissue evidence="1">Young leaf</tissue>
    </source>
</reference>
<dbReference type="EMBL" id="CM037153">
    <property type="protein sequence ID" value="KAH7859100.1"/>
    <property type="molecule type" value="Genomic_DNA"/>
</dbReference>
<sequence>MPVPLQEPSTIADHLGYRRPRNQPPNSSDPDPHTHLQIQSTRCKPTISSLLLSTFTTPTTTTKKNPHSSGHPFMGLGCTAAAQVSVPSVIRTSANWEDKEARKNKKKKHRKKKTRSQDVLAMGSSSSSNNNGSGSVVVVVPDVWCGPGIGLSGGDATAASVDCVVSRTRMGVAGRSKVDGENRGNHRERSSCAARRMVRPEPMPSLDTEYAFGMRHSGLDVFGARNPYHHHVRHRSPDHLEEILMFQNSLLFGGRSDGFDRYRDWRIDVDSMSYEELLELSERIGTVNTGLKEDEIVHCLRKAKHLDNLFSPSPKEMEQKCSICQEDYQANEETGRLECGHFYHIQCIKQWLVRKNICPICKTVAATHQ</sequence>
<name>A0ACB7YZT3_9ERIC</name>
<organism evidence="1 2">
    <name type="scientific">Vaccinium darrowii</name>
    <dbReference type="NCBI Taxonomy" id="229202"/>
    <lineage>
        <taxon>Eukaryota</taxon>
        <taxon>Viridiplantae</taxon>
        <taxon>Streptophyta</taxon>
        <taxon>Embryophyta</taxon>
        <taxon>Tracheophyta</taxon>
        <taxon>Spermatophyta</taxon>
        <taxon>Magnoliopsida</taxon>
        <taxon>eudicotyledons</taxon>
        <taxon>Gunneridae</taxon>
        <taxon>Pentapetalae</taxon>
        <taxon>asterids</taxon>
        <taxon>Ericales</taxon>
        <taxon>Ericaceae</taxon>
        <taxon>Vaccinioideae</taxon>
        <taxon>Vaccinieae</taxon>
        <taxon>Vaccinium</taxon>
    </lineage>
</organism>